<proteinExistence type="predicted"/>
<evidence type="ECO:0000256" key="1">
    <source>
        <dbReference type="SAM" id="MobiDB-lite"/>
    </source>
</evidence>
<evidence type="ECO:0000313" key="3">
    <source>
        <dbReference type="Proteomes" id="UP001346149"/>
    </source>
</evidence>
<dbReference type="Proteomes" id="UP001346149">
    <property type="component" value="Unassembled WGS sequence"/>
</dbReference>
<gene>
    <name evidence="2" type="ORF">SAY86_002498</name>
</gene>
<organism evidence="2 3">
    <name type="scientific">Trapa natans</name>
    <name type="common">Water chestnut</name>
    <dbReference type="NCBI Taxonomy" id="22666"/>
    <lineage>
        <taxon>Eukaryota</taxon>
        <taxon>Viridiplantae</taxon>
        <taxon>Streptophyta</taxon>
        <taxon>Embryophyta</taxon>
        <taxon>Tracheophyta</taxon>
        <taxon>Spermatophyta</taxon>
        <taxon>Magnoliopsida</taxon>
        <taxon>eudicotyledons</taxon>
        <taxon>Gunneridae</taxon>
        <taxon>Pentapetalae</taxon>
        <taxon>rosids</taxon>
        <taxon>malvids</taxon>
        <taxon>Myrtales</taxon>
        <taxon>Lythraceae</taxon>
        <taxon>Trapa</taxon>
    </lineage>
</organism>
<sequence length="142" mass="15746">MESYFLFSGQKQAEMTPGPLKGDPDSSLVILSKVIISQHQSGKKQQDESERYSGRLKGMGEEEAMQPVQQPAQRETQQWKDSYSYGIAERNKFKGNSIASHHMEPIWRSKAYHLHVLSVVVGPEPSATTATATGESSPSRPP</sequence>
<dbReference type="AlphaFoldDB" id="A0AAN7QZM1"/>
<comment type="caution">
    <text evidence="2">The sequence shown here is derived from an EMBL/GenBank/DDBJ whole genome shotgun (WGS) entry which is preliminary data.</text>
</comment>
<evidence type="ECO:0000313" key="2">
    <source>
        <dbReference type="EMBL" id="KAK4785809.1"/>
    </source>
</evidence>
<dbReference type="EMBL" id="JAXQNO010000013">
    <property type="protein sequence ID" value="KAK4785809.1"/>
    <property type="molecule type" value="Genomic_DNA"/>
</dbReference>
<reference evidence="2 3" key="1">
    <citation type="journal article" date="2023" name="Hortic Res">
        <title>Pangenome of water caltrop reveals structural variations and asymmetric subgenome divergence after allopolyploidization.</title>
        <authorList>
            <person name="Zhang X."/>
            <person name="Chen Y."/>
            <person name="Wang L."/>
            <person name="Yuan Y."/>
            <person name="Fang M."/>
            <person name="Shi L."/>
            <person name="Lu R."/>
            <person name="Comes H.P."/>
            <person name="Ma Y."/>
            <person name="Chen Y."/>
            <person name="Huang G."/>
            <person name="Zhou Y."/>
            <person name="Zheng Z."/>
            <person name="Qiu Y."/>
        </authorList>
    </citation>
    <scope>NUCLEOTIDE SEQUENCE [LARGE SCALE GENOMIC DNA]</scope>
    <source>
        <strain evidence="2">F231</strain>
    </source>
</reference>
<keyword evidence="3" id="KW-1185">Reference proteome</keyword>
<protein>
    <submittedName>
        <fullName evidence="2">Uncharacterized protein</fullName>
    </submittedName>
</protein>
<accession>A0AAN7QZM1</accession>
<name>A0AAN7QZM1_TRANT</name>
<feature type="region of interest" description="Disordered" evidence="1">
    <location>
        <begin position="1"/>
        <end position="24"/>
    </location>
</feature>